<dbReference type="GO" id="GO:0009236">
    <property type="term" value="P:cobalamin biosynthetic process"/>
    <property type="evidence" value="ECO:0007669"/>
    <property type="project" value="UniProtKB-UniRule"/>
</dbReference>
<dbReference type="EMBL" id="WBZB01000006">
    <property type="protein sequence ID" value="KAB3532850.1"/>
    <property type="molecule type" value="Genomic_DNA"/>
</dbReference>
<evidence type="ECO:0000313" key="13">
    <source>
        <dbReference type="Proteomes" id="UP000465601"/>
    </source>
</evidence>
<dbReference type="FunFam" id="3.40.50.10210:FF:000001">
    <property type="entry name" value="Nicotinate-nucleotide--dimethylbenzimidazole phosphoribosyltransferase"/>
    <property type="match status" value="1"/>
</dbReference>
<dbReference type="Proteomes" id="UP000465601">
    <property type="component" value="Unassembled WGS sequence"/>
</dbReference>
<evidence type="ECO:0000256" key="4">
    <source>
        <dbReference type="ARBA" id="ARBA00011991"/>
    </source>
</evidence>
<proteinExistence type="inferred from homology"/>
<evidence type="ECO:0000256" key="1">
    <source>
        <dbReference type="ARBA" id="ARBA00002197"/>
    </source>
</evidence>
<dbReference type="InterPro" id="IPR003200">
    <property type="entry name" value="Nict_dMeBzImd_PRibTrfase"/>
</dbReference>
<keyword evidence="7 11" id="KW-0328">Glycosyltransferase</keyword>
<evidence type="ECO:0000256" key="3">
    <source>
        <dbReference type="ARBA" id="ARBA00007110"/>
    </source>
</evidence>
<dbReference type="InterPro" id="IPR017846">
    <property type="entry name" value="Nict_dMeBzImd_PRibTrfase_bact"/>
</dbReference>
<comment type="pathway">
    <text evidence="2 11">Nucleoside biosynthesis; alpha-ribazole biosynthesis; alpha-ribazole from 5,6-dimethylbenzimidazole: step 1/2.</text>
</comment>
<feature type="active site" description="Proton acceptor" evidence="11">
    <location>
        <position position="317"/>
    </location>
</feature>
<dbReference type="NCBIfam" id="NF000996">
    <property type="entry name" value="PRK00105.1"/>
    <property type="match status" value="1"/>
</dbReference>
<evidence type="ECO:0000256" key="5">
    <source>
        <dbReference type="ARBA" id="ARBA00015486"/>
    </source>
</evidence>
<dbReference type="Pfam" id="PF02277">
    <property type="entry name" value="DBI_PRT"/>
    <property type="match status" value="1"/>
</dbReference>
<dbReference type="CDD" id="cd02439">
    <property type="entry name" value="DMB-PRT_CobT"/>
    <property type="match status" value="1"/>
</dbReference>
<dbReference type="HAMAP" id="MF_00230">
    <property type="entry name" value="CobT"/>
    <property type="match status" value="1"/>
</dbReference>
<reference evidence="12 13" key="1">
    <citation type="submission" date="2019-10" db="EMBL/GenBank/DDBJ databases">
        <title>Alkaliphilus serpentinus sp. nov. and Alkaliphilus pronyensis sp. nov., two novel anaerobic alkaliphilic species isolated from the serpentinized-hosted hydrothermal field of the Prony Bay (New Caledonia).</title>
        <authorList>
            <person name="Postec A."/>
        </authorList>
    </citation>
    <scope>NUCLEOTIDE SEQUENCE [LARGE SCALE GENOMIC DNA]</scope>
    <source>
        <strain evidence="12 13">LacT</strain>
    </source>
</reference>
<dbReference type="GO" id="GO:0008939">
    <property type="term" value="F:nicotinate-nucleotide-dimethylbenzimidazole phosphoribosyltransferase activity"/>
    <property type="evidence" value="ECO:0007669"/>
    <property type="project" value="UniProtKB-UniRule"/>
</dbReference>
<evidence type="ECO:0000256" key="9">
    <source>
        <dbReference type="ARBA" id="ARBA00030686"/>
    </source>
</evidence>
<name>A0A833HR42_9FIRM</name>
<evidence type="ECO:0000256" key="10">
    <source>
        <dbReference type="ARBA" id="ARBA00047340"/>
    </source>
</evidence>
<dbReference type="UniPathway" id="UPA00061">
    <property type="reaction ID" value="UER00516"/>
</dbReference>
<dbReference type="NCBIfam" id="TIGR03160">
    <property type="entry name" value="cobT_DBIPRT"/>
    <property type="match status" value="1"/>
</dbReference>
<keyword evidence="6 11" id="KW-0169">Cobalamin biosynthesis</keyword>
<dbReference type="InterPro" id="IPR023195">
    <property type="entry name" value="Nict_dMeBzImd_PRibTrfase_N"/>
</dbReference>
<dbReference type="InterPro" id="IPR036087">
    <property type="entry name" value="Nict_dMeBzImd_PRibTrfase_sf"/>
</dbReference>
<dbReference type="OrthoDB" id="9781491at2"/>
<accession>A0A833HR42</accession>
<evidence type="ECO:0000256" key="11">
    <source>
        <dbReference type="HAMAP-Rule" id="MF_00230"/>
    </source>
</evidence>
<dbReference type="EC" id="2.4.2.21" evidence="4 11"/>
<dbReference type="PANTHER" id="PTHR43463">
    <property type="entry name" value="NICOTINATE-NUCLEOTIDE--DIMETHYLBENZIMIDAZOLE PHOSPHORIBOSYLTRANSFERASE"/>
    <property type="match status" value="1"/>
</dbReference>
<protein>
    <recommendedName>
        <fullName evidence="5 11">Nicotinate-nucleotide--dimethylbenzimidazole phosphoribosyltransferase</fullName>
        <shortName evidence="11">NN:DBI PRT</shortName>
        <ecNumber evidence="4 11">2.4.2.21</ecNumber>
    </recommendedName>
    <alternativeName>
        <fullName evidence="9 11">N(1)-alpha-phosphoribosyltransferase</fullName>
    </alternativeName>
</protein>
<comment type="similarity">
    <text evidence="3 11">Belongs to the CobT family.</text>
</comment>
<organism evidence="12 13">
    <name type="scientific">Alkaliphilus serpentinus</name>
    <dbReference type="NCBI Taxonomy" id="1482731"/>
    <lineage>
        <taxon>Bacteria</taxon>
        <taxon>Bacillati</taxon>
        <taxon>Bacillota</taxon>
        <taxon>Clostridia</taxon>
        <taxon>Peptostreptococcales</taxon>
        <taxon>Natronincolaceae</taxon>
        <taxon>Alkaliphilus</taxon>
    </lineage>
</organism>
<evidence type="ECO:0000256" key="7">
    <source>
        <dbReference type="ARBA" id="ARBA00022676"/>
    </source>
</evidence>
<comment type="caution">
    <text evidence="12">The sequence shown here is derived from an EMBL/GenBank/DDBJ whole genome shotgun (WGS) entry which is preliminary data.</text>
</comment>
<dbReference type="PANTHER" id="PTHR43463:SF1">
    <property type="entry name" value="NICOTINATE-NUCLEOTIDE--DIMETHYLBENZIMIDAZOLE PHOSPHORIBOSYLTRANSFERASE"/>
    <property type="match status" value="1"/>
</dbReference>
<comment type="catalytic activity">
    <reaction evidence="10 11">
        <text>5,6-dimethylbenzimidazole + nicotinate beta-D-ribonucleotide = alpha-ribazole 5'-phosphate + nicotinate + H(+)</text>
        <dbReference type="Rhea" id="RHEA:11196"/>
        <dbReference type="ChEBI" id="CHEBI:15378"/>
        <dbReference type="ChEBI" id="CHEBI:15890"/>
        <dbReference type="ChEBI" id="CHEBI:32544"/>
        <dbReference type="ChEBI" id="CHEBI:57502"/>
        <dbReference type="ChEBI" id="CHEBI:57918"/>
        <dbReference type="EC" id="2.4.2.21"/>
    </reaction>
</comment>
<dbReference type="RefSeq" id="WP_151864662.1">
    <property type="nucleotide sequence ID" value="NZ_WBZB01000006.1"/>
</dbReference>
<evidence type="ECO:0000256" key="6">
    <source>
        <dbReference type="ARBA" id="ARBA00022573"/>
    </source>
</evidence>
<dbReference type="Gene3D" id="3.40.50.10210">
    <property type="match status" value="1"/>
</dbReference>
<evidence type="ECO:0000256" key="2">
    <source>
        <dbReference type="ARBA" id="ARBA00005049"/>
    </source>
</evidence>
<keyword evidence="13" id="KW-1185">Reference proteome</keyword>
<dbReference type="AlphaFoldDB" id="A0A833HR42"/>
<evidence type="ECO:0000313" key="12">
    <source>
        <dbReference type="EMBL" id="KAB3532850.1"/>
    </source>
</evidence>
<gene>
    <name evidence="11 12" type="primary">cobT</name>
    <name evidence="12" type="ORF">F8153_01935</name>
</gene>
<evidence type="ECO:0000256" key="8">
    <source>
        <dbReference type="ARBA" id="ARBA00022679"/>
    </source>
</evidence>
<keyword evidence="8 11" id="KW-0808">Transferase</keyword>
<dbReference type="SUPFAM" id="SSF52733">
    <property type="entry name" value="Nicotinate mononucleotide:5,6-dimethylbenzimidazole phosphoribosyltransferase (CobT)"/>
    <property type="match status" value="1"/>
</dbReference>
<sequence length="355" mass="37840">MSILNKVLGGIKPLDNEAQVKTAERLDSLIKPIGSLGKLESLAIQIAGITGEVLNKTDKKCMVVMAADNGVVEEGVSSAPQDITAIQTINMMNGLTAISVLSKQAKSDLKVVDIGICHDISHEKLISRKIRMGTGNIAKGPAMDRAEAIQGIEVGIDIVQDLHKEGYNLIGTGEMGIGNTSTSSAILIALTGATLEAAVGMGAGLSPEAFEKKKEVIGRAIEINKPDKADPIDVLAKVGGLDIAGLVGCFLGASYYRIPIVIDGVISAVAALLAYKLNPLTREYMIPSHSSLEPSYRLIMKEMNLEPNLYLNMRLGEGTGCPLMFQIIDASMAILKDMATFQEMSMNNDFLIDIR</sequence>
<dbReference type="Gene3D" id="1.10.1610.10">
    <property type="match status" value="1"/>
</dbReference>
<comment type="function">
    <text evidence="1 11">Catalyzes the synthesis of alpha-ribazole-5'-phosphate from nicotinate mononucleotide (NAMN) and 5,6-dimethylbenzimidazole (DMB).</text>
</comment>